<dbReference type="EMBL" id="JAWQEV010000005">
    <property type="protein sequence ID" value="MDW4574202.1"/>
    <property type="molecule type" value="Genomic_DNA"/>
</dbReference>
<evidence type="ECO:0008006" key="3">
    <source>
        <dbReference type="Google" id="ProtNLM"/>
    </source>
</evidence>
<protein>
    <recommendedName>
        <fullName evidence="3">WXG100 family type VII secretion target</fullName>
    </recommendedName>
</protein>
<accession>A0ABU4H4D9</accession>
<organism evidence="1 2">
    <name type="scientific">Microbacterium arthrosphaerae</name>
    <dbReference type="NCBI Taxonomy" id="792652"/>
    <lineage>
        <taxon>Bacteria</taxon>
        <taxon>Bacillati</taxon>
        <taxon>Actinomycetota</taxon>
        <taxon>Actinomycetes</taxon>
        <taxon>Micrococcales</taxon>
        <taxon>Microbacteriaceae</taxon>
        <taxon>Microbacterium</taxon>
    </lineage>
</organism>
<sequence length="102" mass="10598">MTLAYTSPAGTAAQQLTTVERQLALLIENLADAALVARGLAGATDWQAKAATAFHDRATLWAGDVSGLSCLAETARIDAAHARDRALYAEATAGFTRPGGIR</sequence>
<dbReference type="RefSeq" id="WP_318354695.1">
    <property type="nucleotide sequence ID" value="NZ_JAWQEV010000005.1"/>
</dbReference>
<reference evidence="1 2" key="1">
    <citation type="submission" date="2023-11" db="EMBL/GenBank/DDBJ databases">
        <title>Draft genome sequence of Microbacterium arthrosphaerae JCM 30492.</title>
        <authorList>
            <person name="Zhang G."/>
            <person name="Ding Y."/>
        </authorList>
    </citation>
    <scope>NUCLEOTIDE SEQUENCE [LARGE SCALE GENOMIC DNA]</scope>
    <source>
        <strain evidence="1 2">JCM 30492</strain>
    </source>
</reference>
<evidence type="ECO:0000313" key="1">
    <source>
        <dbReference type="EMBL" id="MDW4574202.1"/>
    </source>
</evidence>
<evidence type="ECO:0000313" key="2">
    <source>
        <dbReference type="Proteomes" id="UP001283109"/>
    </source>
</evidence>
<gene>
    <name evidence="1" type="ORF">R8Z58_15585</name>
</gene>
<name>A0ABU4H4D9_9MICO</name>
<comment type="caution">
    <text evidence="1">The sequence shown here is derived from an EMBL/GenBank/DDBJ whole genome shotgun (WGS) entry which is preliminary data.</text>
</comment>
<keyword evidence="2" id="KW-1185">Reference proteome</keyword>
<dbReference type="Proteomes" id="UP001283109">
    <property type="component" value="Unassembled WGS sequence"/>
</dbReference>
<proteinExistence type="predicted"/>